<dbReference type="PANTHER" id="PTHR24020">
    <property type="entry name" value="COLLAGEN ALPHA"/>
    <property type="match status" value="1"/>
</dbReference>
<dbReference type="CDD" id="cd00198">
    <property type="entry name" value="vWFA"/>
    <property type="match status" value="1"/>
</dbReference>
<feature type="transmembrane region" description="Helical" evidence="1">
    <location>
        <begin position="36"/>
        <end position="59"/>
    </location>
</feature>
<dbReference type="InterPro" id="IPR002035">
    <property type="entry name" value="VWF_A"/>
</dbReference>
<reference evidence="3 4" key="1">
    <citation type="journal article" date="2013" name="Mar. Genomics">
        <title>Expression of sulfatases in Rhodopirellula baltica and the diversity of sulfatases in the genus Rhodopirellula.</title>
        <authorList>
            <person name="Wegner C.E."/>
            <person name="Richter-Heitmann T."/>
            <person name="Klindworth A."/>
            <person name="Klockow C."/>
            <person name="Richter M."/>
            <person name="Achstetter T."/>
            <person name="Glockner F.O."/>
            <person name="Harder J."/>
        </authorList>
    </citation>
    <scope>NUCLEOTIDE SEQUENCE [LARGE SCALE GENOMIC DNA]</scope>
    <source>
        <strain evidence="3 4">WH47</strain>
    </source>
</reference>
<organism evidence="3 4">
    <name type="scientific">Rhodopirellula baltica WH47</name>
    <dbReference type="NCBI Taxonomy" id="991778"/>
    <lineage>
        <taxon>Bacteria</taxon>
        <taxon>Pseudomonadati</taxon>
        <taxon>Planctomycetota</taxon>
        <taxon>Planctomycetia</taxon>
        <taxon>Pirellulales</taxon>
        <taxon>Pirellulaceae</taxon>
        <taxon>Rhodopirellula</taxon>
    </lineage>
</organism>
<evidence type="ECO:0000313" key="4">
    <source>
        <dbReference type="Proteomes" id="UP000006222"/>
    </source>
</evidence>
<dbReference type="EMBL" id="AFAR01000237">
    <property type="protein sequence ID" value="EGF25299.1"/>
    <property type="molecule type" value="Genomic_DNA"/>
</dbReference>
<evidence type="ECO:0000259" key="2">
    <source>
        <dbReference type="PROSITE" id="PS50234"/>
    </source>
</evidence>
<dbReference type="Proteomes" id="UP000006222">
    <property type="component" value="Unassembled WGS sequence"/>
</dbReference>
<sequence>MLAKIDANSACNESQGGRFTLNVVDKARLRSRSGTTVVMLVILLPVMLAVAAYCINVVYMEMARTELQISTDLATRAAGRVLAVTGDKAEAIEAAERLLEANPYLDRTLSIGDADIIFGKSNRTEENRRYEFTPDKKVNSVGLRAFGADDVPMLFPTMGVPIEFRPIKQAVATQVELDIAIVLDRSGSMAFSHDEVAKNGSPSSAPPGWKMGHAVPKNARWLDTVAAVNGFLDIMEDSSHDERVSLSTYSDKSKADVKLTGDYTEIRAAMNAHSTNFKGGATNIGSGILEGGATLGDKNLARSWASRVLIVMSDGIHNTGIEPIPAAQQVANEKIMIFTVTFSNEANVQEMEKVAVSGGGQHFHAKDSQQLAEAFRKIAKSLPTLITF</sequence>
<dbReference type="Pfam" id="PF13400">
    <property type="entry name" value="Tad"/>
    <property type="match status" value="1"/>
</dbReference>
<feature type="domain" description="VWFA" evidence="2">
    <location>
        <begin position="178"/>
        <end position="378"/>
    </location>
</feature>
<accession>F2AYG6</accession>
<proteinExistence type="predicted"/>
<dbReference type="PATRIC" id="fig|991778.3.peg.5053"/>
<keyword evidence="1" id="KW-0812">Transmembrane</keyword>
<evidence type="ECO:0000256" key="1">
    <source>
        <dbReference type="SAM" id="Phobius"/>
    </source>
</evidence>
<dbReference type="Gene3D" id="3.40.50.410">
    <property type="entry name" value="von Willebrand factor, type A domain"/>
    <property type="match status" value="1"/>
</dbReference>
<dbReference type="RefSeq" id="WP_007328676.1">
    <property type="nucleotide sequence ID" value="NZ_AFAR01000237.1"/>
</dbReference>
<dbReference type="AlphaFoldDB" id="F2AYG6"/>
<name>F2AYG6_RHOBT</name>
<dbReference type="InterPro" id="IPR036465">
    <property type="entry name" value="vWFA_dom_sf"/>
</dbReference>
<dbReference type="Pfam" id="PF00092">
    <property type="entry name" value="VWA"/>
    <property type="match status" value="1"/>
</dbReference>
<dbReference type="InterPro" id="IPR050525">
    <property type="entry name" value="ECM_Assembly_Org"/>
</dbReference>
<dbReference type="SUPFAM" id="SSF53300">
    <property type="entry name" value="vWA-like"/>
    <property type="match status" value="1"/>
</dbReference>
<dbReference type="PROSITE" id="PS50234">
    <property type="entry name" value="VWFA"/>
    <property type="match status" value="1"/>
</dbReference>
<dbReference type="SMART" id="SM00327">
    <property type="entry name" value="VWA"/>
    <property type="match status" value="1"/>
</dbReference>
<keyword evidence="1" id="KW-1133">Transmembrane helix</keyword>
<keyword evidence="1" id="KW-0472">Membrane</keyword>
<comment type="caution">
    <text evidence="3">The sequence shown here is derived from an EMBL/GenBank/DDBJ whole genome shotgun (WGS) entry which is preliminary data.</text>
</comment>
<protein>
    <submittedName>
        <fullName evidence="3">Protein containing von Willebrand factor, type A domains</fullName>
    </submittedName>
</protein>
<evidence type="ECO:0000313" key="3">
    <source>
        <dbReference type="EMBL" id="EGF25299.1"/>
    </source>
</evidence>
<dbReference type="InterPro" id="IPR028087">
    <property type="entry name" value="Tad_N"/>
</dbReference>
<gene>
    <name evidence="3" type="ORF">RBWH47_04038</name>
</gene>